<dbReference type="InterPro" id="IPR023006">
    <property type="entry name" value="YchJ-like"/>
</dbReference>
<dbReference type="Gene3D" id="3.10.450.50">
    <property type="match status" value="1"/>
</dbReference>
<dbReference type="Pfam" id="PF02810">
    <property type="entry name" value="SEC-C"/>
    <property type="match status" value="1"/>
</dbReference>
<evidence type="ECO:0000313" key="5">
    <source>
        <dbReference type="Proteomes" id="UP000244729"/>
    </source>
</evidence>
<organism evidence="4 5">
    <name type="scientific">Agromyces badenianii</name>
    <dbReference type="NCBI Taxonomy" id="2080742"/>
    <lineage>
        <taxon>Bacteria</taxon>
        <taxon>Bacillati</taxon>
        <taxon>Actinomycetota</taxon>
        <taxon>Actinomycetes</taxon>
        <taxon>Micrococcales</taxon>
        <taxon>Microbacteriaceae</taxon>
        <taxon>Agromyces</taxon>
    </lineage>
</organism>
<dbReference type="HAMAP" id="MF_00612">
    <property type="entry name" value="UPF0225"/>
    <property type="match status" value="1"/>
</dbReference>
<evidence type="ECO:0000259" key="3">
    <source>
        <dbReference type="Pfam" id="PF17775"/>
    </source>
</evidence>
<dbReference type="OrthoDB" id="21421at2"/>
<dbReference type="SUPFAM" id="SSF54427">
    <property type="entry name" value="NTF2-like"/>
    <property type="match status" value="1"/>
</dbReference>
<evidence type="ECO:0000313" key="4">
    <source>
        <dbReference type="EMBL" id="AWB95304.1"/>
    </source>
</evidence>
<protein>
    <recommendedName>
        <fullName evidence="2">UPF0225 protein DCE93_06225</fullName>
    </recommendedName>
</protein>
<dbReference type="Pfam" id="PF17775">
    <property type="entry name" value="YchJ_M-like"/>
    <property type="match status" value="1"/>
</dbReference>
<dbReference type="InterPro" id="IPR032710">
    <property type="entry name" value="NTF2-like_dom_sf"/>
</dbReference>
<sequence length="136" mass="15202">MPTAVPAPVPAADDRCPCLSGSVFAECCGPLLAGARDAPTAVQLMRSRYTAFAVGAAEYLRSTWHPDTRPGALELESELRWYRLEIVDTERGGPFDRDGIVEFRARYRADGERGVLHERSRFTREGRRWLYVDGDA</sequence>
<name>A0A2S0WVR1_9MICO</name>
<feature type="domain" description="YchJ-like middle NTF2-like" evidence="3">
    <location>
        <begin position="40"/>
        <end position="134"/>
    </location>
</feature>
<dbReference type="InterPro" id="IPR048469">
    <property type="entry name" value="YchJ-like_M"/>
</dbReference>
<dbReference type="InterPro" id="IPR004027">
    <property type="entry name" value="SEC_C_motif"/>
</dbReference>
<dbReference type="Proteomes" id="UP000244729">
    <property type="component" value="Chromosome"/>
</dbReference>
<dbReference type="RefSeq" id="WP_108595119.1">
    <property type="nucleotide sequence ID" value="NZ_CP028913.1"/>
</dbReference>
<accession>A0A2S0WVR1</accession>
<dbReference type="EMBL" id="CP028913">
    <property type="protein sequence ID" value="AWB95304.1"/>
    <property type="molecule type" value="Genomic_DNA"/>
</dbReference>
<reference evidence="4 5" key="1">
    <citation type="submission" date="2018-04" db="EMBL/GenBank/DDBJ databases">
        <authorList>
            <person name="Li J."/>
        </authorList>
    </citation>
    <scope>NUCLEOTIDE SEQUENCE [LARGE SCALE GENOMIC DNA]</scope>
    <source>
        <strain evidence="5">30A</strain>
    </source>
</reference>
<evidence type="ECO:0000256" key="1">
    <source>
        <dbReference type="ARBA" id="ARBA00010839"/>
    </source>
</evidence>
<dbReference type="AlphaFoldDB" id="A0A2S0WVR1"/>
<gene>
    <name evidence="4" type="ORF">DCE93_06225</name>
</gene>
<keyword evidence="5" id="KW-1185">Reference proteome</keyword>
<evidence type="ECO:0000256" key="2">
    <source>
        <dbReference type="HAMAP-Rule" id="MF_00612"/>
    </source>
</evidence>
<proteinExistence type="inferred from homology"/>
<dbReference type="KEGG" id="agm:DCE93_06225"/>
<comment type="similarity">
    <text evidence="1 2">Belongs to the UPF0225 family.</text>
</comment>